<proteinExistence type="inferred from homology"/>
<evidence type="ECO:0000256" key="5">
    <source>
        <dbReference type="ARBA" id="ARBA00022741"/>
    </source>
</evidence>
<dbReference type="PANTHER" id="PTHR43033:SF1">
    <property type="entry name" value="TRNA(ILE)-LYSIDINE SYNTHASE-RELATED"/>
    <property type="match status" value="1"/>
</dbReference>
<dbReference type="Pfam" id="PF11734">
    <property type="entry name" value="TilS_C"/>
    <property type="match status" value="1"/>
</dbReference>
<keyword evidence="11" id="KW-1185">Reference proteome</keyword>
<evidence type="ECO:0000259" key="9">
    <source>
        <dbReference type="SMART" id="SM00977"/>
    </source>
</evidence>
<sequence>MSRALDHSLLDATLLDLLDSPHWYVGFSGGVDSTALLHLLTRWRRGRDDVPAITALHVNHGLQQQAAEWVNHCAWICRFLDVPFKALDARVEADGEGLEAAARDARYAQFEAQLGEGDVLFLGHHQDDQVETLFLRLLRGAGVEGLAAMPAARPLGAGRLSRPLLDTPRSALEAYVAEHGLSCIEDPSNGDTSLDRNYLRAEVLPLLAARWPGYRKTVTRAGDHLAVAASALREARQLPATQFSCVGDPGLPVSSLVEPDSETAAATLRDWLKLGGYPAPDALALAEFLRQLREAGADAAPRLDCGQYQLQRFQNAVYLLLTQDNLPEALPELAPGQSLTLPGIGDIGLARAEGEGVWLALDERPEVAIREGGERCRPVARKRSTSLKKLLQEAAIPPWWRDRVPLLQLDGEILAVGALGPCASERWGDVGEEDEASWQLYWKPAVAPGFD</sequence>
<dbReference type="InterPro" id="IPR014729">
    <property type="entry name" value="Rossmann-like_a/b/a_fold"/>
</dbReference>
<feature type="domain" description="Lysidine-tRNA(Ile) synthetase C-terminal" evidence="9">
    <location>
        <begin position="367"/>
        <end position="442"/>
    </location>
</feature>
<evidence type="ECO:0000256" key="4">
    <source>
        <dbReference type="ARBA" id="ARBA00022694"/>
    </source>
</evidence>
<comment type="subcellular location">
    <subcellularLocation>
        <location evidence="1 8">Cytoplasm</location>
    </subcellularLocation>
</comment>
<evidence type="ECO:0000256" key="7">
    <source>
        <dbReference type="ARBA" id="ARBA00048539"/>
    </source>
</evidence>
<dbReference type="SUPFAM" id="SSF52402">
    <property type="entry name" value="Adenine nucleotide alpha hydrolases-like"/>
    <property type="match status" value="1"/>
</dbReference>
<dbReference type="InterPro" id="IPR015262">
    <property type="entry name" value="tRNA_Ile_lys_synt_subst-bd"/>
</dbReference>
<dbReference type="EC" id="6.3.4.19" evidence="8"/>
<dbReference type="Gene3D" id="1.20.59.20">
    <property type="match status" value="1"/>
</dbReference>
<dbReference type="NCBIfam" id="TIGR02433">
    <property type="entry name" value="lysidine_TilS_C"/>
    <property type="match status" value="1"/>
</dbReference>
<dbReference type="EMBL" id="PKUR01000001">
    <property type="protein sequence ID" value="PLW87618.1"/>
    <property type="molecule type" value="Genomic_DNA"/>
</dbReference>
<dbReference type="PANTHER" id="PTHR43033">
    <property type="entry name" value="TRNA(ILE)-LYSIDINE SYNTHASE-RELATED"/>
    <property type="match status" value="1"/>
</dbReference>
<keyword evidence="6 8" id="KW-0067">ATP-binding</keyword>
<dbReference type="NCBIfam" id="TIGR02432">
    <property type="entry name" value="lysidine_TilS_N"/>
    <property type="match status" value="1"/>
</dbReference>
<dbReference type="Proteomes" id="UP000235162">
    <property type="component" value="Unassembled WGS sequence"/>
</dbReference>
<keyword evidence="5 8" id="KW-0547">Nucleotide-binding</keyword>
<dbReference type="InterPro" id="IPR012796">
    <property type="entry name" value="Lysidine-tRNA-synth_C"/>
</dbReference>
<feature type="binding site" evidence="8">
    <location>
        <begin position="28"/>
        <end position="33"/>
    </location>
    <ligand>
        <name>ATP</name>
        <dbReference type="ChEBI" id="CHEBI:30616"/>
    </ligand>
</feature>
<dbReference type="GO" id="GO:0005524">
    <property type="term" value="F:ATP binding"/>
    <property type="evidence" value="ECO:0007669"/>
    <property type="project" value="UniProtKB-UniRule"/>
</dbReference>
<gene>
    <name evidence="8 10" type="primary">tilS</name>
    <name evidence="10" type="ORF">C0029_03290</name>
</gene>
<comment type="domain">
    <text evidence="8">The N-terminal region contains the highly conserved SGGXDS motif, predicted to be a P-loop motif involved in ATP binding.</text>
</comment>
<dbReference type="GO" id="GO:0006400">
    <property type="term" value="P:tRNA modification"/>
    <property type="evidence" value="ECO:0007669"/>
    <property type="project" value="UniProtKB-UniRule"/>
</dbReference>
<evidence type="ECO:0000256" key="8">
    <source>
        <dbReference type="HAMAP-Rule" id="MF_01161"/>
    </source>
</evidence>
<dbReference type="SMART" id="SM00977">
    <property type="entry name" value="TilS_C"/>
    <property type="match status" value="1"/>
</dbReference>
<keyword evidence="3 8" id="KW-0436">Ligase</keyword>
<organism evidence="10 11">
    <name type="scientific">Halioglobus japonicus</name>
    <dbReference type="NCBI Taxonomy" id="930805"/>
    <lineage>
        <taxon>Bacteria</taxon>
        <taxon>Pseudomonadati</taxon>
        <taxon>Pseudomonadota</taxon>
        <taxon>Gammaproteobacteria</taxon>
        <taxon>Cellvibrionales</taxon>
        <taxon>Halieaceae</taxon>
        <taxon>Halioglobus</taxon>
    </lineage>
</organism>
<comment type="similarity">
    <text evidence="8">Belongs to the tRNA(Ile)-lysidine synthase family.</text>
</comment>
<keyword evidence="4 8" id="KW-0819">tRNA processing</keyword>
<dbReference type="Pfam" id="PF09179">
    <property type="entry name" value="TilS"/>
    <property type="match status" value="1"/>
</dbReference>
<dbReference type="Pfam" id="PF01171">
    <property type="entry name" value="ATP_bind_3"/>
    <property type="match status" value="1"/>
</dbReference>
<dbReference type="GO" id="GO:0032267">
    <property type="term" value="F:tRNA(Ile)-lysidine synthase activity"/>
    <property type="evidence" value="ECO:0007669"/>
    <property type="project" value="UniProtKB-EC"/>
</dbReference>
<comment type="catalytic activity">
    <reaction evidence="7 8">
        <text>cytidine(34) in tRNA(Ile2) + L-lysine + ATP = lysidine(34) in tRNA(Ile2) + AMP + diphosphate + H(+)</text>
        <dbReference type="Rhea" id="RHEA:43744"/>
        <dbReference type="Rhea" id="RHEA-COMP:10625"/>
        <dbReference type="Rhea" id="RHEA-COMP:10670"/>
        <dbReference type="ChEBI" id="CHEBI:15378"/>
        <dbReference type="ChEBI" id="CHEBI:30616"/>
        <dbReference type="ChEBI" id="CHEBI:32551"/>
        <dbReference type="ChEBI" id="CHEBI:33019"/>
        <dbReference type="ChEBI" id="CHEBI:82748"/>
        <dbReference type="ChEBI" id="CHEBI:83665"/>
        <dbReference type="ChEBI" id="CHEBI:456215"/>
        <dbReference type="EC" id="6.3.4.19"/>
    </reaction>
</comment>
<dbReference type="CDD" id="cd01992">
    <property type="entry name" value="TilS_N"/>
    <property type="match status" value="1"/>
</dbReference>
<dbReference type="InterPro" id="IPR012094">
    <property type="entry name" value="tRNA_Ile_lys_synt"/>
</dbReference>
<comment type="caution">
    <text evidence="10">The sequence shown here is derived from an EMBL/GenBank/DDBJ whole genome shotgun (WGS) entry which is preliminary data.</text>
</comment>
<evidence type="ECO:0000256" key="6">
    <source>
        <dbReference type="ARBA" id="ARBA00022840"/>
    </source>
</evidence>
<accession>A0AAP8SPX2</accession>
<keyword evidence="2 8" id="KW-0963">Cytoplasm</keyword>
<protein>
    <recommendedName>
        <fullName evidence="8">tRNA(Ile)-lysidine synthase</fullName>
        <ecNumber evidence="8">6.3.4.19</ecNumber>
    </recommendedName>
    <alternativeName>
        <fullName evidence="8">tRNA(Ile)-2-lysyl-cytidine synthase</fullName>
    </alternativeName>
    <alternativeName>
        <fullName evidence="8">tRNA(Ile)-lysidine synthetase</fullName>
    </alternativeName>
</protein>
<evidence type="ECO:0000313" key="10">
    <source>
        <dbReference type="EMBL" id="PLW87618.1"/>
    </source>
</evidence>
<dbReference type="KEGG" id="hja:BST95_14895"/>
<dbReference type="RefSeq" id="WP_084200341.1">
    <property type="nucleotide sequence ID" value="NZ_BMYL01000001.1"/>
</dbReference>
<dbReference type="Gene3D" id="3.40.50.620">
    <property type="entry name" value="HUPs"/>
    <property type="match status" value="1"/>
</dbReference>
<evidence type="ECO:0000256" key="3">
    <source>
        <dbReference type="ARBA" id="ARBA00022598"/>
    </source>
</evidence>
<dbReference type="SUPFAM" id="SSF82829">
    <property type="entry name" value="MesJ substrate recognition domain-like"/>
    <property type="match status" value="1"/>
</dbReference>
<reference evidence="10 11" key="1">
    <citation type="submission" date="2018-01" db="EMBL/GenBank/DDBJ databases">
        <title>The draft genome sequence of Halioglobus japonicus S1-36.</title>
        <authorList>
            <person name="Du Z.-J."/>
            <person name="Shi M.-J."/>
        </authorList>
    </citation>
    <scope>NUCLEOTIDE SEQUENCE [LARGE SCALE GENOMIC DNA]</scope>
    <source>
        <strain evidence="10 11">S1-36</strain>
    </source>
</reference>
<dbReference type="AlphaFoldDB" id="A0AAP8SPX2"/>
<evidence type="ECO:0000313" key="11">
    <source>
        <dbReference type="Proteomes" id="UP000235162"/>
    </source>
</evidence>
<evidence type="ECO:0000256" key="2">
    <source>
        <dbReference type="ARBA" id="ARBA00022490"/>
    </source>
</evidence>
<dbReference type="HAMAP" id="MF_01161">
    <property type="entry name" value="tRNA_Ile_lys_synt"/>
    <property type="match status" value="1"/>
</dbReference>
<dbReference type="InterPro" id="IPR012795">
    <property type="entry name" value="tRNA_Ile_lys_synt_N"/>
</dbReference>
<name>A0AAP8SPX2_9GAMM</name>
<dbReference type="GO" id="GO:0005737">
    <property type="term" value="C:cytoplasm"/>
    <property type="evidence" value="ECO:0007669"/>
    <property type="project" value="UniProtKB-SubCell"/>
</dbReference>
<dbReference type="InterPro" id="IPR011063">
    <property type="entry name" value="TilS/TtcA_N"/>
</dbReference>
<dbReference type="SUPFAM" id="SSF56037">
    <property type="entry name" value="PheT/TilS domain"/>
    <property type="match status" value="1"/>
</dbReference>
<evidence type="ECO:0000256" key="1">
    <source>
        <dbReference type="ARBA" id="ARBA00004496"/>
    </source>
</evidence>
<comment type="function">
    <text evidence="8">Ligates lysine onto the cytidine present at position 34 of the AUA codon-specific tRNA(Ile) that contains the anticodon CAU, in an ATP-dependent manner. Cytidine is converted to lysidine, thus changing the amino acid specificity of the tRNA from methionine to isoleucine.</text>
</comment>